<feature type="region of interest" description="Disordered" evidence="1">
    <location>
        <begin position="1"/>
        <end position="126"/>
    </location>
</feature>
<sequence>MMGVQAMQPPSTGPPAALPPGSKRKITEIPCPSGPPEAKTARWDTPDDQTVLWDALEAKNKPWDTLEAKNKSWDKPDSSSVRWDVSSTDRCRKNGVRDSSEAQNKTRDTPKVVSKNEDRLSNTSSLENSCNRLNDCLERLKPSPEKVSCSSNSLNADNNAWDRLKPPADDANVTDCAINRLNGATDPLQRHSKNWDSLKLSQDEENVRWEKRKNCKSETMDESPKIPEDSRKNLKEKETNDTSIELDTSTATGTITPSCNLNKEKIVTDNENKKWDNEILSQDAKDVRWQGTSDTTNKKWDSEILTQDSKNVRWCEGESPNDDWDISETKNKQWDSAILTQDGKDVRWNGSDTEESRKNGSWDCSNGKNTRWESAEDCIARLRAVAIPVDNWRSPVSPKGTIVPDDEYEDDEDFEDELSSDDDKVQEIMPQSRFQQGYNRFQPDYWQYYNQSPQPQQTIRREENGKSYLELGAAPLTRVQPPRPRCCDGRSRWCQNPCYRQRRLAVLNMSMCKLARYRQCSDPSLRRSVLICNTLRSHIRSRLEREMETEPPEPQYHHPPNEPLRLNNSSSVNQEPQHQMNQASPMISNNNGCSMHQQHQSLNGASAPNGTQPSCNMIGGSTTCSVISSG</sequence>
<feature type="compositionally biased region" description="Basic and acidic residues" evidence="1">
    <location>
        <begin position="87"/>
        <end position="120"/>
    </location>
</feature>
<protein>
    <recommendedName>
        <fullName evidence="2">SERTA domain-containing protein</fullName>
    </recommendedName>
</protein>
<dbReference type="EMBL" id="CAACVG010007961">
    <property type="protein sequence ID" value="VEN47813.1"/>
    <property type="molecule type" value="Genomic_DNA"/>
</dbReference>
<feature type="compositionally biased region" description="Polar residues" evidence="1">
    <location>
        <begin position="566"/>
        <end position="608"/>
    </location>
</feature>
<feature type="compositionally biased region" description="Basic and acidic residues" evidence="1">
    <location>
        <begin position="215"/>
        <end position="240"/>
    </location>
</feature>
<proteinExistence type="predicted"/>
<dbReference type="PROSITE" id="PS51053">
    <property type="entry name" value="SERTA"/>
    <property type="match status" value="1"/>
</dbReference>
<gene>
    <name evidence="3" type="ORF">CALMAC_LOCUS9484</name>
</gene>
<reference evidence="3 4" key="1">
    <citation type="submission" date="2019-01" db="EMBL/GenBank/DDBJ databases">
        <authorList>
            <person name="Sayadi A."/>
        </authorList>
    </citation>
    <scope>NUCLEOTIDE SEQUENCE [LARGE SCALE GENOMIC DNA]</scope>
</reference>
<organism evidence="3 4">
    <name type="scientific">Callosobruchus maculatus</name>
    <name type="common">Southern cowpea weevil</name>
    <name type="synonym">Pulse bruchid</name>
    <dbReference type="NCBI Taxonomy" id="64391"/>
    <lineage>
        <taxon>Eukaryota</taxon>
        <taxon>Metazoa</taxon>
        <taxon>Ecdysozoa</taxon>
        <taxon>Arthropoda</taxon>
        <taxon>Hexapoda</taxon>
        <taxon>Insecta</taxon>
        <taxon>Pterygota</taxon>
        <taxon>Neoptera</taxon>
        <taxon>Endopterygota</taxon>
        <taxon>Coleoptera</taxon>
        <taxon>Polyphaga</taxon>
        <taxon>Cucujiformia</taxon>
        <taxon>Chrysomeloidea</taxon>
        <taxon>Chrysomelidae</taxon>
        <taxon>Bruchinae</taxon>
        <taxon>Bruchini</taxon>
        <taxon>Callosobruchus</taxon>
    </lineage>
</organism>
<dbReference type="OrthoDB" id="8735401at2759"/>
<dbReference type="PANTHER" id="PTHR16277:SF7">
    <property type="entry name" value="RE12330P"/>
    <property type="match status" value="1"/>
</dbReference>
<feature type="compositionally biased region" description="Basic and acidic residues" evidence="1">
    <location>
        <begin position="56"/>
        <end position="77"/>
    </location>
</feature>
<dbReference type="GO" id="GO:0005634">
    <property type="term" value="C:nucleus"/>
    <property type="evidence" value="ECO:0007669"/>
    <property type="project" value="TreeGrafter"/>
</dbReference>
<feature type="region of interest" description="Disordered" evidence="1">
    <location>
        <begin position="206"/>
        <end position="242"/>
    </location>
</feature>
<evidence type="ECO:0000259" key="2">
    <source>
        <dbReference type="PROSITE" id="PS51053"/>
    </source>
</evidence>
<dbReference type="AlphaFoldDB" id="A0A653CJ71"/>
<feature type="region of interest" description="Disordered" evidence="1">
    <location>
        <begin position="544"/>
        <end position="608"/>
    </location>
</feature>
<dbReference type="Pfam" id="PF06031">
    <property type="entry name" value="SERTA"/>
    <property type="match status" value="1"/>
</dbReference>
<evidence type="ECO:0000313" key="3">
    <source>
        <dbReference type="EMBL" id="VEN47813.1"/>
    </source>
</evidence>
<evidence type="ECO:0000313" key="4">
    <source>
        <dbReference type="Proteomes" id="UP000410492"/>
    </source>
</evidence>
<dbReference type="PANTHER" id="PTHR16277">
    <property type="entry name" value="CELL DIVISION CYCLE ASSOCIATED PROTEIN 4/SERTA DOMAIN-CONTAINING PROTEIN 2"/>
    <property type="match status" value="1"/>
</dbReference>
<feature type="domain" description="SERTA" evidence="2">
    <location>
        <begin position="499"/>
        <end position="546"/>
    </location>
</feature>
<feature type="non-terminal residue" evidence="3">
    <location>
        <position position="630"/>
    </location>
</feature>
<dbReference type="InterPro" id="IPR009263">
    <property type="entry name" value="SERTA_dom"/>
</dbReference>
<accession>A0A653CJ71</accession>
<dbReference type="Proteomes" id="UP000410492">
    <property type="component" value="Unassembled WGS sequence"/>
</dbReference>
<dbReference type="InterPro" id="IPR052262">
    <property type="entry name" value="E2F-SERTA_domain_protein"/>
</dbReference>
<keyword evidence="4" id="KW-1185">Reference proteome</keyword>
<name>A0A653CJ71_CALMS</name>
<evidence type="ECO:0000256" key="1">
    <source>
        <dbReference type="SAM" id="MobiDB-lite"/>
    </source>
</evidence>